<organism evidence="2">
    <name type="scientific">Setaria italica</name>
    <name type="common">Foxtail millet</name>
    <name type="synonym">Panicum italicum</name>
    <dbReference type="NCBI Taxonomy" id="4555"/>
    <lineage>
        <taxon>Eukaryota</taxon>
        <taxon>Viridiplantae</taxon>
        <taxon>Streptophyta</taxon>
        <taxon>Embryophyta</taxon>
        <taxon>Tracheophyta</taxon>
        <taxon>Spermatophyta</taxon>
        <taxon>Magnoliopsida</taxon>
        <taxon>Liliopsida</taxon>
        <taxon>Poales</taxon>
        <taxon>Poaceae</taxon>
        <taxon>PACMAD clade</taxon>
        <taxon>Panicoideae</taxon>
        <taxon>Panicodae</taxon>
        <taxon>Paniceae</taxon>
        <taxon>Cenchrinae</taxon>
        <taxon>Setaria</taxon>
    </lineage>
</organism>
<feature type="signal peptide" evidence="1">
    <location>
        <begin position="1"/>
        <end position="29"/>
    </location>
</feature>
<accession>A0A368RR03</accession>
<reference evidence="2" key="2">
    <citation type="submission" date="2015-07" db="EMBL/GenBank/DDBJ databases">
        <authorList>
            <person name="Noorani M."/>
        </authorList>
    </citation>
    <scope>NUCLEOTIDE SEQUENCE</scope>
    <source>
        <strain evidence="2">Yugu1</strain>
    </source>
</reference>
<protein>
    <recommendedName>
        <fullName evidence="3">Knottin scorpion toxin-like domain-containing protein</fullName>
    </recommendedName>
</protein>
<evidence type="ECO:0000313" key="2">
    <source>
        <dbReference type="EMBL" id="RCV32657.1"/>
    </source>
</evidence>
<evidence type="ECO:0000256" key="1">
    <source>
        <dbReference type="SAM" id="SignalP"/>
    </source>
</evidence>
<dbReference type="OrthoDB" id="661112at2759"/>
<name>A0A368RR03_SETIT</name>
<keyword evidence="1" id="KW-0732">Signal</keyword>
<reference evidence="2" key="1">
    <citation type="journal article" date="2012" name="Nat. Biotechnol.">
        <title>Reference genome sequence of the model plant Setaria.</title>
        <authorList>
            <person name="Bennetzen J.L."/>
            <person name="Schmutz J."/>
            <person name="Wang H."/>
            <person name="Percifield R."/>
            <person name="Hawkins J."/>
            <person name="Pontaroli A.C."/>
            <person name="Estep M."/>
            <person name="Feng L."/>
            <person name="Vaughn J.N."/>
            <person name="Grimwood J."/>
            <person name="Jenkins J."/>
            <person name="Barry K."/>
            <person name="Lindquist E."/>
            <person name="Hellsten U."/>
            <person name="Deshpande S."/>
            <person name="Wang X."/>
            <person name="Wu X."/>
            <person name="Mitros T."/>
            <person name="Triplett J."/>
            <person name="Yang X."/>
            <person name="Ye C.Y."/>
            <person name="Mauro-Herrera M."/>
            <person name="Wang L."/>
            <person name="Li P."/>
            <person name="Sharma M."/>
            <person name="Sharma R."/>
            <person name="Ronald P.C."/>
            <person name="Panaud O."/>
            <person name="Kellogg E.A."/>
            <person name="Brutnell T.P."/>
            <person name="Doust A.N."/>
            <person name="Tuskan G.A."/>
            <person name="Rokhsar D."/>
            <person name="Devos K.M."/>
        </authorList>
    </citation>
    <scope>NUCLEOTIDE SEQUENCE [LARGE SCALE GENOMIC DNA]</scope>
    <source>
        <strain evidence="2">Yugu1</strain>
    </source>
</reference>
<sequence>MSNKMDAKQQTALCCLFLVLMLHADHTLAAETCGSTYIKVPFCKSWSCKAECWLEAKLTSSTVNEHKCTKGGIKGRCYCHLCPK</sequence>
<feature type="chain" id="PRO_5016985056" description="Knottin scorpion toxin-like domain-containing protein" evidence="1">
    <location>
        <begin position="30"/>
        <end position="84"/>
    </location>
</feature>
<evidence type="ECO:0008006" key="3">
    <source>
        <dbReference type="Google" id="ProtNLM"/>
    </source>
</evidence>
<gene>
    <name evidence="2" type="ORF">SETIT_7G020300v2</name>
</gene>
<dbReference type="EMBL" id="CM003534">
    <property type="protein sequence ID" value="RCV32657.1"/>
    <property type="molecule type" value="Genomic_DNA"/>
</dbReference>
<dbReference type="AlphaFoldDB" id="A0A368RR03"/>
<proteinExistence type="predicted"/>